<comment type="caution">
    <text evidence="1">The sequence shown here is derived from an EMBL/GenBank/DDBJ whole genome shotgun (WGS) entry which is preliminary data.</text>
</comment>
<dbReference type="EMBL" id="WOCE01000004">
    <property type="protein sequence ID" value="KAE9615915.1"/>
    <property type="molecule type" value="Genomic_DNA"/>
</dbReference>
<keyword evidence="2" id="KW-1185">Reference proteome</keyword>
<accession>A0A6A4QMS4</accession>
<protein>
    <submittedName>
        <fullName evidence="1">Uncharacterized protein</fullName>
    </submittedName>
</protein>
<dbReference type="AlphaFoldDB" id="A0A6A4QMS4"/>
<evidence type="ECO:0000313" key="2">
    <source>
        <dbReference type="Proteomes" id="UP000447434"/>
    </source>
</evidence>
<sequence>MLKMGFQYLAARYEMLTSSARTQKKMMKVGRSCWVKSLNGRLSGLRLSKKLSLRDFSSVLFPKRIIRIYNDIIKRVNLDNIYSAIVVPTQMGLPIVSHPSLLCRRSVTIIPFNTKVTCY</sequence>
<proteinExistence type="predicted"/>
<evidence type="ECO:0000313" key="1">
    <source>
        <dbReference type="EMBL" id="KAE9615915.1"/>
    </source>
</evidence>
<reference evidence="2" key="1">
    <citation type="journal article" date="2020" name="Nat. Commun.">
        <title>Genome sequence of the cluster root forming white lupin.</title>
        <authorList>
            <person name="Hufnagel B."/>
            <person name="Marques A."/>
            <person name="Soriano A."/>
            <person name="Marques L."/>
            <person name="Divol F."/>
            <person name="Doumas P."/>
            <person name="Sallet E."/>
            <person name="Mancinotti D."/>
            <person name="Carrere S."/>
            <person name="Marande W."/>
            <person name="Arribat S."/>
            <person name="Keller J."/>
            <person name="Huneau C."/>
            <person name="Blein T."/>
            <person name="Aime D."/>
            <person name="Laguerre M."/>
            <person name="Taylor J."/>
            <person name="Schubert V."/>
            <person name="Nelson M."/>
            <person name="Geu-Flores F."/>
            <person name="Crespi M."/>
            <person name="Gallardo-Guerrero K."/>
            <person name="Delaux P.-M."/>
            <person name="Salse J."/>
            <person name="Berges H."/>
            <person name="Guyot R."/>
            <person name="Gouzy J."/>
            <person name="Peret B."/>
        </authorList>
    </citation>
    <scope>NUCLEOTIDE SEQUENCE [LARGE SCALE GENOMIC DNA]</scope>
    <source>
        <strain evidence="2">cv. Amiga</strain>
    </source>
</reference>
<name>A0A6A4QMS4_LUPAL</name>
<dbReference type="OrthoDB" id="586794at2759"/>
<gene>
    <name evidence="1" type="ORF">Lalb_Chr04g0260271</name>
</gene>
<organism evidence="1 2">
    <name type="scientific">Lupinus albus</name>
    <name type="common">White lupine</name>
    <name type="synonym">Lupinus termis</name>
    <dbReference type="NCBI Taxonomy" id="3870"/>
    <lineage>
        <taxon>Eukaryota</taxon>
        <taxon>Viridiplantae</taxon>
        <taxon>Streptophyta</taxon>
        <taxon>Embryophyta</taxon>
        <taxon>Tracheophyta</taxon>
        <taxon>Spermatophyta</taxon>
        <taxon>Magnoliopsida</taxon>
        <taxon>eudicotyledons</taxon>
        <taxon>Gunneridae</taxon>
        <taxon>Pentapetalae</taxon>
        <taxon>rosids</taxon>
        <taxon>fabids</taxon>
        <taxon>Fabales</taxon>
        <taxon>Fabaceae</taxon>
        <taxon>Papilionoideae</taxon>
        <taxon>50 kb inversion clade</taxon>
        <taxon>genistoids sensu lato</taxon>
        <taxon>core genistoids</taxon>
        <taxon>Genisteae</taxon>
        <taxon>Lupinus</taxon>
    </lineage>
</organism>
<dbReference type="Proteomes" id="UP000447434">
    <property type="component" value="Chromosome 4"/>
</dbReference>